<keyword evidence="1" id="KW-0645">Protease</keyword>
<dbReference type="PANTHER" id="PTHR43270">
    <property type="entry name" value="BETA-ALA-HIS DIPEPTIDASE"/>
    <property type="match status" value="1"/>
</dbReference>
<evidence type="ECO:0000259" key="4">
    <source>
        <dbReference type="Pfam" id="PF07687"/>
    </source>
</evidence>
<keyword evidence="2" id="KW-0479">Metal-binding</keyword>
<dbReference type="Gene3D" id="3.30.70.360">
    <property type="match status" value="1"/>
</dbReference>
<dbReference type="SUPFAM" id="SSF53187">
    <property type="entry name" value="Zn-dependent exopeptidases"/>
    <property type="match status" value="1"/>
</dbReference>
<keyword evidence="6" id="KW-1185">Reference proteome</keyword>
<gene>
    <name evidence="5" type="ORF">ELAC_1830</name>
</gene>
<proteinExistence type="predicted"/>
<name>A0A0H5E761_9BACT</name>
<evidence type="ECO:0000256" key="2">
    <source>
        <dbReference type="ARBA" id="ARBA00022723"/>
    </source>
</evidence>
<dbReference type="EMBL" id="CWGJ01000026">
    <property type="protein sequence ID" value="CRX39155.1"/>
    <property type="molecule type" value="Genomic_DNA"/>
</dbReference>
<dbReference type="InterPro" id="IPR051458">
    <property type="entry name" value="Cyt/Met_Dipeptidase"/>
</dbReference>
<dbReference type="NCBIfam" id="NF006053">
    <property type="entry name" value="PRK08201.1"/>
    <property type="match status" value="1"/>
</dbReference>
<dbReference type="GO" id="GO:0046872">
    <property type="term" value="F:metal ion binding"/>
    <property type="evidence" value="ECO:0007669"/>
    <property type="project" value="UniProtKB-KW"/>
</dbReference>
<dbReference type="NCBIfam" id="NF006579">
    <property type="entry name" value="PRK09104.1"/>
    <property type="match status" value="1"/>
</dbReference>
<keyword evidence="3" id="KW-0378">Hydrolase</keyword>
<protein>
    <submittedName>
        <fullName evidence="5">Peptidase</fullName>
    </submittedName>
</protein>
<organism evidence="5 6">
    <name type="scientific">Estrella lausannensis</name>
    <dbReference type="NCBI Taxonomy" id="483423"/>
    <lineage>
        <taxon>Bacteria</taxon>
        <taxon>Pseudomonadati</taxon>
        <taxon>Chlamydiota</taxon>
        <taxon>Chlamydiia</taxon>
        <taxon>Parachlamydiales</taxon>
        <taxon>Candidatus Criblamydiaceae</taxon>
        <taxon>Estrella</taxon>
    </lineage>
</organism>
<evidence type="ECO:0000256" key="3">
    <source>
        <dbReference type="ARBA" id="ARBA00022801"/>
    </source>
</evidence>
<dbReference type="Pfam" id="PF01546">
    <property type="entry name" value="Peptidase_M20"/>
    <property type="match status" value="1"/>
</dbReference>
<dbReference type="GO" id="GO:0008233">
    <property type="term" value="F:peptidase activity"/>
    <property type="evidence" value="ECO:0007669"/>
    <property type="project" value="UniProtKB-KW"/>
</dbReference>
<dbReference type="Pfam" id="PF07687">
    <property type="entry name" value="M20_dimer"/>
    <property type="match status" value="1"/>
</dbReference>
<evidence type="ECO:0000256" key="1">
    <source>
        <dbReference type="ARBA" id="ARBA00022670"/>
    </source>
</evidence>
<dbReference type="Gene3D" id="3.40.630.10">
    <property type="entry name" value="Zn peptidases"/>
    <property type="match status" value="1"/>
</dbReference>
<dbReference type="InterPro" id="IPR002933">
    <property type="entry name" value="Peptidase_M20"/>
</dbReference>
<accession>A0A0H5E761</accession>
<dbReference type="NCBIfam" id="NF005914">
    <property type="entry name" value="PRK07907.1"/>
    <property type="match status" value="1"/>
</dbReference>
<sequence>MHQTANLEESYRTIEESAIKDWETFLRFESISSEKEKESDMLKTADWLSDYLNKIGFTTSILKTEGHPAVFAENKEAGPSKPTVLIYGHYDVQPTDPLELWKNPPFQPTIVGKTMYARGAQDNKGQIFYCIQAMRALKLSGPLPVNIKFLIEGEEETGSPSLPKLLDEKKDLFKSDYFIVADCGIPDMEHPAIALSLRGILSMDVHFRGSKGDLHSGMHGGLAFNPNHALIQALSALRGKDGKILVPGFYDDVVPPSASITKEIFSGLAEQEYLATVGCLPTGGERGLSMLERGSLRPTLEVNGIHGGYAGSGFKTVIPAEAVAKVSCRLVPNQDPHKIASSVRNFLLSNCPEGIEIHVDIHKGVGEPVRADSNSPIVQAVKKGYEEVFKKPCRYIMEGASIPIVAKMKSTISKEFVLMGLGMPSDAIHAPNEHFGLDRFKMGALIIAKTLSHLGNSSHN</sequence>
<reference evidence="6" key="1">
    <citation type="submission" date="2015-06" db="EMBL/GenBank/DDBJ databases">
        <authorList>
            <person name="Bertelli C."/>
        </authorList>
    </citation>
    <scope>NUCLEOTIDE SEQUENCE [LARGE SCALE GENOMIC DNA]</scope>
    <source>
        <strain evidence="6">CRIB-30</strain>
    </source>
</reference>
<dbReference type="AlphaFoldDB" id="A0A0H5E761"/>
<dbReference type="OrthoDB" id="9761532at2"/>
<dbReference type="GO" id="GO:0006508">
    <property type="term" value="P:proteolysis"/>
    <property type="evidence" value="ECO:0007669"/>
    <property type="project" value="UniProtKB-KW"/>
</dbReference>
<feature type="domain" description="Peptidase M20 dimerisation" evidence="4">
    <location>
        <begin position="196"/>
        <end position="353"/>
    </location>
</feature>
<evidence type="ECO:0000313" key="6">
    <source>
        <dbReference type="Proteomes" id="UP000220251"/>
    </source>
</evidence>
<dbReference type="RefSeq" id="WP_098039022.1">
    <property type="nucleotide sequence ID" value="NZ_CWGJ01000026.1"/>
</dbReference>
<evidence type="ECO:0000313" key="5">
    <source>
        <dbReference type="EMBL" id="CRX39155.1"/>
    </source>
</evidence>
<dbReference type="Proteomes" id="UP000220251">
    <property type="component" value="Unassembled WGS sequence"/>
</dbReference>
<dbReference type="InterPro" id="IPR011650">
    <property type="entry name" value="Peptidase_M20_dimer"/>
</dbReference>
<dbReference type="PANTHER" id="PTHR43270:SF12">
    <property type="entry name" value="SUCCINYL-DIAMINOPIMELATE DESUCCINYLASE"/>
    <property type="match status" value="1"/>
</dbReference>